<dbReference type="InterPro" id="IPR015860">
    <property type="entry name" value="ABC_transpr_TagH-like"/>
</dbReference>
<dbReference type="InterPro" id="IPR003593">
    <property type="entry name" value="AAA+_ATPase"/>
</dbReference>
<dbReference type="Gene3D" id="3.40.50.300">
    <property type="entry name" value="P-loop containing nucleotide triphosphate hydrolases"/>
    <property type="match status" value="1"/>
</dbReference>
<keyword evidence="4 6" id="KW-0067">ATP-binding</keyword>
<feature type="domain" description="ABC transporter" evidence="5">
    <location>
        <begin position="39"/>
        <end position="259"/>
    </location>
</feature>
<dbReference type="EMBL" id="JBIPKE010000018">
    <property type="protein sequence ID" value="MFH6984768.1"/>
    <property type="molecule type" value="Genomic_DNA"/>
</dbReference>
<name>A0ABW7NAW3_9BACT</name>
<dbReference type="CDD" id="cd03220">
    <property type="entry name" value="ABC_KpsT_Wzt"/>
    <property type="match status" value="1"/>
</dbReference>
<keyword evidence="7" id="KW-1185">Reference proteome</keyword>
<keyword evidence="3" id="KW-0547">Nucleotide-binding</keyword>
<sequence length="404" mass="45386">MENRGSGEILIKAEGVSKKFCKSLKRSLWYGMKDIGFELIGRDRNRTLRKEEFWAVKDVSFELRRGECLGLIGHNGAGKSTLLKILNGLIKPDTGRIEMRGKVGALIELGAGFNPILTGRENVFINAAVLGFDKKEIEEKFDEIVEFAELEEFIDTPVQNYSSGMKVRLGFAVAAQLEPDILIIDEVLAVGDIGFRLKCLNLLDRLIANCSVIFVSHQMPQVSRLSNQLMLLDHGKVVYTGSNVPSGIDQYYSMMSTKGLEFINTEGGVELLQIGIQNAQLTQGTLSVNHGDDLVVEIRLKISNQYANPKIHLIVFDLEQRPIGLIWPKEDIPNDKITRIDSEFSEIHLNLKTDHINLSKGIYSLTLSVTNDGERVLRISSVLTFQVLSDRDIWQPIEFESYWS</sequence>
<evidence type="ECO:0000313" key="7">
    <source>
        <dbReference type="Proteomes" id="UP001610063"/>
    </source>
</evidence>
<dbReference type="InterPro" id="IPR027417">
    <property type="entry name" value="P-loop_NTPase"/>
</dbReference>
<dbReference type="RefSeq" id="WP_395418201.1">
    <property type="nucleotide sequence ID" value="NZ_JBIPKE010000018.1"/>
</dbReference>
<dbReference type="InterPro" id="IPR003439">
    <property type="entry name" value="ABC_transporter-like_ATP-bd"/>
</dbReference>
<dbReference type="Pfam" id="PF00005">
    <property type="entry name" value="ABC_tran"/>
    <property type="match status" value="1"/>
</dbReference>
<evidence type="ECO:0000313" key="6">
    <source>
        <dbReference type="EMBL" id="MFH6984768.1"/>
    </source>
</evidence>
<dbReference type="SUPFAM" id="SSF52540">
    <property type="entry name" value="P-loop containing nucleoside triphosphate hydrolases"/>
    <property type="match status" value="1"/>
</dbReference>
<dbReference type="PROSITE" id="PS50893">
    <property type="entry name" value="ABC_TRANSPORTER_2"/>
    <property type="match status" value="1"/>
</dbReference>
<evidence type="ECO:0000256" key="3">
    <source>
        <dbReference type="ARBA" id="ARBA00022741"/>
    </source>
</evidence>
<evidence type="ECO:0000259" key="5">
    <source>
        <dbReference type="PROSITE" id="PS50893"/>
    </source>
</evidence>
<dbReference type="SMART" id="SM00382">
    <property type="entry name" value="AAA"/>
    <property type="match status" value="1"/>
</dbReference>
<dbReference type="InterPro" id="IPR017871">
    <property type="entry name" value="ABC_transporter-like_CS"/>
</dbReference>
<dbReference type="GO" id="GO:0005524">
    <property type="term" value="F:ATP binding"/>
    <property type="evidence" value="ECO:0007669"/>
    <property type="project" value="UniProtKB-KW"/>
</dbReference>
<comment type="similarity">
    <text evidence="1">Belongs to the ABC transporter superfamily.</text>
</comment>
<organism evidence="6 7">
    <name type="scientific">Marinoscillum luteum</name>
    <dbReference type="NCBI Taxonomy" id="861051"/>
    <lineage>
        <taxon>Bacteria</taxon>
        <taxon>Pseudomonadati</taxon>
        <taxon>Bacteroidota</taxon>
        <taxon>Cytophagia</taxon>
        <taxon>Cytophagales</taxon>
        <taxon>Reichenbachiellaceae</taxon>
        <taxon>Marinoscillum</taxon>
    </lineage>
</organism>
<evidence type="ECO:0000256" key="1">
    <source>
        <dbReference type="ARBA" id="ARBA00005417"/>
    </source>
</evidence>
<dbReference type="PANTHER" id="PTHR46743">
    <property type="entry name" value="TEICHOIC ACIDS EXPORT ATP-BINDING PROTEIN TAGH"/>
    <property type="match status" value="1"/>
</dbReference>
<dbReference type="PROSITE" id="PS00211">
    <property type="entry name" value="ABC_TRANSPORTER_1"/>
    <property type="match status" value="1"/>
</dbReference>
<comment type="caution">
    <text evidence="6">The sequence shown here is derived from an EMBL/GenBank/DDBJ whole genome shotgun (WGS) entry which is preliminary data.</text>
</comment>
<keyword evidence="2" id="KW-0813">Transport</keyword>
<accession>A0ABW7NAW3</accession>
<dbReference type="PANTHER" id="PTHR46743:SF2">
    <property type="entry name" value="TEICHOIC ACIDS EXPORT ATP-BINDING PROTEIN TAGH"/>
    <property type="match status" value="1"/>
</dbReference>
<protein>
    <submittedName>
        <fullName evidence="6">Polysaccharide ABC transporter ATP-binding protein</fullName>
    </submittedName>
</protein>
<evidence type="ECO:0000256" key="2">
    <source>
        <dbReference type="ARBA" id="ARBA00022448"/>
    </source>
</evidence>
<proteinExistence type="inferred from homology"/>
<dbReference type="InterPro" id="IPR050683">
    <property type="entry name" value="Bact_Polysacc_Export_ATP-bd"/>
</dbReference>
<reference evidence="6 7" key="1">
    <citation type="journal article" date="2013" name="Int. J. Syst. Evol. Microbiol.">
        <title>Marinoscillum luteum sp. nov., isolated from marine sediment.</title>
        <authorList>
            <person name="Cha I.T."/>
            <person name="Park S.J."/>
            <person name="Kim S.J."/>
            <person name="Kim J.G."/>
            <person name="Jung M.Y."/>
            <person name="Shin K.S."/>
            <person name="Kwon K.K."/>
            <person name="Yang S.H."/>
            <person name="Seo Y.S."/>
            <person name="Rhee S.K."/>
        </authorList>
    </citation>
    <scope>NUCLEOTIDE SEQUENCE [LARGE SCALE GENOMIC DNA]</scope>
    <source>
        <strain evidence="6 7">KCTC 23939</strain>
    </source>
</reference>
<dbReference type="Proteomes" id="UP001610063">
    <property type="component" value="Unassembled WGS sequence"/>
</dbReference>
<evidence type="ECO:0000256" key="4">
    <source>
        <dbReference type="ARBA" id="ARBA00022840"/>
    </source>
</evidence>
<gene>
    <name evidence="6" type="ORF">ACHKAR_15030</name>
</gene>